<evidence type="ECO:0000313" key="5">
    <source>
        <dbReference type="EMBL" id="RZC35595.1"/>
    </source>
</evidence>
<sequence>MPYLISKYAKNHALYPKNIKKRSIIDQRLHFESGVVFVHRGFIWGNKSSINDADREGVTEAYALLEVFLETKQWATVDFVSIADYSLISSISSLDKIIPVDAQKYPRVVTWMKKFIFRCYTVHTLFLTMAPTLYMFHESPPARAVLITAKAIGLDLVHKEIDFFNGEHLSPEFLKLNPQHTIPTLVDDDGFTVWDSHAIIIYLVSKYARNDSLYPKDIKKRAIIDQRLHFESGVVFTQLRALARAIVSGKKTIINDDDKEAVNEIFAFLEAFLDGKQWVAGDSVSIADYSLISSIGSIGVFVPIDARKYPKIAAWIKKVEELPEYEANKKGLKLFLNPQHTVPTLVDDDGFTIWDSHAIMVYLVSRYGKNDALYPKDIRKRAIINQRLHFESGVVFVQMRAISRGFHDGTKNNVTDADKESANEVYAFLETFLSGNKWVAGDSVSVADYSLISSISCLNIVVPIDAEKYPKVVDWMKNVQGLPEFELNPQHTVPTLVDDDGFTIWDSHAIMVYLISKYAKNDALYPKDIKKRAIVDQRLHFESGLPVFAGKKTAVDAADKEILEEAYAFLEAFLAGNRWMAGDYVSIADYSIISSISSLNVFVPVDAEKFPKLTNWMKQCRRLITMAPTLYMMYPSPPVRAVLITAKAIGLDLTIKEVNFLTGDHLKPEYLKLNPQHTVPTLVDDDGFTIWDSHAIMVYLISKYAKNDALYPKDIKKRAIIDQRLYFEAGVVFALLRAIVKPILREGKTTIDDKGKDAVYEAYAFLESFLEGRQWAAGDSVSIADYSLISSVSSINTIIPIDVKKYPKVVAWMKKVEGLPEYEANKKGLAIFTEMLKSKLTKM</sequence>
<dbReference type="GO" id="GO:0006749">
    <property type="term" value="P:glutathione metabolic process"/>
    <property type="evidence" value="ECO:0007669"/>
    <property type="project" value="TreeGrafter"/>
</dbReference>
<dbReference type="SUPFAM" id="SSF52833">
    <property type="entry name" value="Thioredoxin-like"/>
    <property type="match status" value="4"/>
</dbReference>
<feature type="domain" description="GST C-terminal" evidence="4">
    <location>
        <begin position="714"/>
        <end position="843"/>
    </location>
</feature>
<feature type="domain" description="GST C-terminal" evidence="4">
    <location>
        <begin position="377"/>
        <end position="496"/>
    </location>
</feature>
<evidence type="ECO:0000313" key="6">
    <source>
        <dbReference type="Proteomes" id="UP000292052"/>
    </source>
</evidence>
<evidence type="ECO:0000256" key="2">
    <source>
        <dbReference type="SAM" id="Phobius"/>
    </source>
</evidence>
<dbReference type="GO" id="GO:0004364">
    <property type="term" value="F:glutathione transferase activity"/>
    <property type="evidence" value="ECO:0007669"/>
    <property type="project" value="TreeGrafter"/>
</dbReference>
<dbReference type="CDD" id="cd03045">
    <property type="entry name" value="GST_N_Delta_Epsilon"/>
    <property type="match status" value="2"/>
</dbReference>
<accession>A0A482VRX2</accession>
<feature type="domain" description="GST C-terminal" evidence="4">
    <location>
        <begin position="18"/>
        <end position="141"/>
    </location>
</feature>
<feature type="domain" description="GST N-terminal" evidence="3">
    <location>
        <begin position="626"/>
        <end position="708"/>
    </location>
</feature>
<dbReference type="InterPro" id="IPR036282">
    <property type="entry name" value="Glutathione-S-Trfase_C_sf"/>
</dbReference>
<dbReference type="Gene3D" id="3.40.30.10">
    <property type="entry name" value="Glutaredoxin"/>
    <property type="match status" value="2"/>
</dbReference>
<feature type="domain" description="GST N-terminal" evidence="3">
    <location>
        <begin position="129"/>
        <end position="211"/>
    </location>
</feature>
<keyword evidence="2" id="KW-0472">Membrane</keyword>
<dbReference type="InterPro" id="IPR040079">
    <property type="entry name" value="Glutathione_S-Trfase"/>
</dbReference>
<feature type="domain" description="GST N-terminal" evidence="3">
    <location>
        <begin position="430"/>
        <end position="522"/>
    </location>
</feature>
<dbReference type="CDD" id="cd03177">
    <property type="entry name" value="GST_C_Delta_Epsilon"/>
    <property type="match status" value="4"/>
</dbReference>
<dbReference type="AlphaFoldDB" id="A0A482VRX2"/>
<feature type="domain" description="GST N-terminal" evidence="3">
    <location>
        <begin position="287"/>
        <end position="371"/>
    </location>
</feature>
<dbReference type="Proteomes" id="UP000292052">
    <property type="component" value="Unassembled WGS sequence"/>
</dbReference>
<dbReference type="Gene3D" id="1.20.1050.10">
    <property type="match status" value="5"/>
</dbReference>
<proteinExistence type="predicted"/>
<reference evidence="5 6" key="1">
    <citation type="submission" date="2017-03" db="EMBL/GenBank/DDBJ databases">
        <title>Genome of the blue death feigning beetle - Asbolus verrucosus.</title>
        <authorList>
            <person name="Rider S.D."/>
        </authorList>
    </citation>
    <scope>NUCLEOTIDE SEQUENCE [LARGE SCALE GENOMIC DNA]</scope>
    <source>
        <strain evidence="5">Butters</strain>
        <tissue evidence="5">Head and leg muscle</tissue>
    </source>
</reference>
<comment type="subunit">
    <text evidence="1">Homodimer.</text>
</comment>
<dbReference type="PROSITE" id="PS50404">
    <property type="entry name" value="GST_NTER"/>
    <property type="match status" value="4"/>
</dbReference>
<dbReference type="PANTHER" id="PTHR43969:SF8">
    <property type="entry name" value="GLUTATHIONE S TRANSFERASE E13, ISOFORM A-RELATED"/>
    <property type="match status" value="1"/>
</dbReference>
<organism evidence="5 6">
    <name type="scientific">Asbolus verrucosus</name>
    <name type="common">Desert ironclad beetle</name>
    <dbReference type="NCBI Taxonomy" id="1661398"/>
    <lineage>
        <taxon>Eukaryota</taxon>
        <taxon>Metazoa</taxon>
        <taxon>Ecdysozoa</taxon>
        <taxon>Arthropoda</taxon>
        <taxon>Hexapoda</taxon>
        <taxon>Insecta</taxon>
        <taxon>Pterygota</taxon>
        <taxon>Neoptera</taxon>
        <taxon>Endopterygota</taxon>
        <taxon>Coleoptera</taxon>
        <taxon>Polyphaga</taxon>
        <taxon>Cucujiformia</taxon>
        <taxon>Tenebrionidae</taxon>
        <taxon>Pimeliinae</taxon>
        <taxon>Asbolus</taxon>
    </lineage>
</organism>
<dbReference type="SUPFAM" id="SSF47616">
    <property type="entry name" value="GST C-terminal domain-like"/>
    <property type="match status" value="5"/>
</dbReference>
<dbReference type="InterPro" id="IPR010987">
    <property type="entry name" value="Glutathione-S-Trfase_C-like"/>
</dbReference>
<dbReference type="OrthoDB" id="2309723at2759"/>
<feature type="domain" description="GST C-terminal" evidence="4">
    <location>
        <begin position="217"/>
        <end position="344"/>
    </location>
</feature>
<evidence type="ECO:0000259" key="3">
    <source>
        <dbReference type="PROSITE" id="PS50404"/>
    </source>
</evidence>
<dbReference type="InterPro" id="IPR004045">
    <property type="entry name" value="Glutathione_S-Trfase_N"/>
</dbReference>
<feature type="transmembrane region" description="Helical" evidence="2">
    <location>
        <begin position="115"/>
        <end position="136"/>
    </location>
</feature>
<dbReference type="STRING" id="1661398.A0A482VRX2"/>
<dbReference type="Pfam" id="PF00043">
    <property type="entry name" value="GST_C"/>
    <property type="match status" value="4"/>
</dbReference>
<evidence type="ECO:0008006" key="7">
    <source>
        <dbReference type="Google" id="ProtNLM"/>
    </source>
</evidence>
<dbReference type="EMBL" id="QDEB01069584">
    <property type="protein sequence ID" value="RZC35595.1"/>
    <property type="molecule type" value="Genomic_DNA"/>
</dbReference>
<dbReference type="FunFam" id="1.20.1050.10:FF:000007">
    <property type="entry name" value="Glutathione S-transferase 1-1"/>
    <property type="match status" value="5"/>
</dbReference>
<dbReference type="CDD" id="cd00570">
    <property type="entry name" value="GST_N_family"/>
    <property type="match status" value="1"/>
</dbReference>
<feature type="domain" description="GST C-terminal" evidence="4">
    <location>
        <begin position="528"/>
        <end position="639"/>
    </location>
</feature>
<keyword evidence="2" id="KW-1133">Transmembrane helix</keyword>
<gene>
    <name evidence="5" type="ORF">BDFB_005180</name>
</gene>
<evidence type="ECO:0000259" key="4">
    <source>
        <dbReference type="PROSITE" id="PS50405"/>
    </source>
</evidence>
<comment type="caution">
    <text evidence="5">The sequence shown here is derived from an EMBL/GenBank/DDBJ whole genome shotgun (WGS) entry which is preliminary data.</text>
</comment>
<keyword evidence="2" id="KW-0812">Transmembrane</keyword>
<dbReference type="FunFam" id="3.40.30.10:FF:000034">
    <property type="entry name" value="glutathione S-transferase 1"/>
    <property type="match status" value="2"/>
</dbReference>
<keyword evidence="6" id="KW-1185">Reference proteome</keyword>
<protein>
    <recommendedName>
        <fullName evidence="7">Glutathione S-transferase 1-like</fullName>
    </recommendedName>
</protein>
<name>A0A482VRX2_ASBVE</name>
<dbReference type="InterPro" id="IPR036249">
    <property type="entry name" value="Thioredoxin-like_sf"/>
</dbReference>
<dbReference type="Pfam" id="PF13409">
    <property type="entry name" value="GST_N_2"/>
    <property type="match status" value="4"/>
</dbReference>
<dbReference type="InterPro" id="IPR004046">
    <property type="entry name" value="GST_C"/>
</dbReference>
<dbReference type="SFLD" id="SFLDS00019">
    <property type="entry name" value="Glutathione_Transferase_(cytos"/>
    <property type="match status" value="4"/>
</dbReference>
<dbReference type="PANTHER" id="PTHR43969">
    <property type="entry name" value="GLUTATHIONE S TRANSFERASE D10, ISOFORM A-RELATED"/>
    <property type="match status" value="1"/>
</dbReference>
<dbReference type="SFLD" id="SFLDG01153">
    <property type="entry name" value="Main.4:_Theta-like"/>
    <property type="match status" value="2"/>
</dbReference>
<dbReference type="SFLD" id="SFLDG00358">
    <property type="entry name" value="Main_(cytGST)"/>
    <property type="match status" value="4"/>
</dbReference>
<dbReference type="PROSITE" id="PS50405">
    <property type="entry name" value="GST_CTER"/>
    <property type="match status" value="5"/>
</dbReference>
<evidence type="ECO:0000256" key="1">
    <source>
        <dbReference type="ARBA" id="ARBA00011738"/>
    </source>
</evidence>